<dbReference type="InterPro" id="IPR036388">
    <property type="entry name" value="WH-like_DNA-bd_sf"/>
</dbReference>
<accession>A0ABP3VHC5</accession>
<reference evidence="6" key="1">
    <citation type="journal article" date="2019" name="Int. J. Syst. Evol. Microbiol.">
        <title>The Global Catalogue of Microorganisms (GCM) 10K type strain sequencing project: providing services to taxonomists for standard genome sequencing and annotation.</title>
        <authorList>
            <consortium name="The Broad Institute Genomics Platform"/>
            <consortium name="The Broad Institute Genome Sequencing Center for Infectious Disease"/>
            <person name="Wu L."/>
            <person name="Ma J."/>
        </authorList>
    </citation>
    <scope>NUCLEOTIDE SEQUENCE [LARGE SCALE GENOMIC DNA]</scope>
    <source>
        <strain evidence="6">JCM 15503</strain>
    </source>
</reference>
<feature type="domain" description="DprA winged helix" evidence="4">
    <location>
        <begin position="335"/>
        <end position="394"/>
    </location>
</feature>
<dbReference type="Proteomes" id="UP001500279">
    <property type="component" value="Unassembled WGS sequence"/>
</dbReference>
<evidence type="ECO:0000313" key="6">
    <source>
        <dbReference type="Proteomes" id="UP001500279"/>
    </source>
</evidence>
<evidence type="ECO:0000259" key="3">
    <source>
        <dbReference type="Pfam" id="PF02481"/>
    </source>
</evidence>
<dbReference type="InterPro" id="IPR003488">
    <property type="entry name" value="DprA"/>
</dbReference>
<dbReference type="InterPro" id="IPR041614">
    <property type="entry name" value="DprA_WH"/>
</dbReference>
<protein>
    <submittedName>
        <fullName evidence="5">DNA-processing protein DprA</fullName>
    </submittedName>
</protein>
<evidence type="ECO:0000259" key="4">
    <source>
        <dbReference type="Pfam" id="PF17782"/>
    </source>
</evidence>
<dbReference type="Gene3D" id="3.40.50.450">
    <property type="match status" value="1"/>
</dbReference>
<evidence type="ECO:0000256" key="1">
    <source>
        <dbReference type="ARBA" id="ARBA00006525"/>
    </source>
</evidence>
<name>A0ABP3VHC5_9BURK</name>
<dbReference type="Pfam" id="PF02481">
    <property type="entry name" value="DNA_processg_A"/>
    <property type="match status" value="1"/>
</dbReference>
<dbReference type="RefSeq" id="WP_231010057.1">
    <property type="nucleotide sequence ID" value="NZ_BAAAEW010000026.1"/>
</dbReference>
<feature type="domain" description="Smf/DprA SLOG" evidence="3">
    <location>
        <begin position="88"/>
        <end position="296"/>
    </location>
</feature>
<dbReference type="NCBIfam" id="TIGR00732">
    <property type="entry name" value="dprA"/>
    <property type="match status" value="1"/>
</dbReference>
<dbReference type="PANTHER" id="PTHR43022:SF1">
    <property type="entry name" value="PROTEIN SMF"/>
    <property type="match status" value="1"/>
</dbReference>
<evidence type="ECO:0000256" key="2">
    <source>
        <dbReference type="SAM" id="MobiDB-lite"/>
    </source>
</evidence>
<keyword evidence="6" id="KW-1185">Reference proteome</keyword>
<feature type="region of interest" description="Disordered" evidence="2">
    <location>
        <begin position="301"/>
        <end position="349"/>
    </location>
</feature>
<proteinExistence type="inferred from homology"/>
<sequence length="402" mass="41905">MSTTKLPEAEARAWLLLVHTPGAGGESVRRLLSAFGSPQAVLAAPRSAWHEVAGAACAQALSAPNGDTLALVDRTLAWLAEAPGQRHLLTLGDPVYPAPLLQTVDPPALLYAVGDLDRLQYPALAIVGSRDATPHGLEHARRFADTASKAGICVVSGLALGIDGAAHEGALDGMGGTIAVVGTGLDLMYPRRHLALARKIAEQGLILSEFALGTPSLPANFPRRNRIIAGLAQGTLVVEATLHSGSLITAKLALDAGREVMALPGAIGSAQSRGCHQLIKDGAALIESPQELLELLGWAAPTPPPEGSRPRVRRGSAHPVRTTGAVAWNPQTPKPKAQAPAPRPDKEDPLLTAMGHEAATVDALVARTGWPADRLLARLLELELDGLVVRLPGGLLQRRATT</sequence>
<evidence type="ECO:0000313" key="5">
    <source>
        <dbReference type="EMBL" id="GAA0759360.1"/>
    </source>
</evidence>
<comment type="similarity">
    <text evidence="1">Belongs to the DprA/Smf family.</text>
</comment>
<dbReference type="SUPFAM" id="SSF102405">
    <property type="entry name" value="MCP/YpsA-like"/>
    <property type="match status" value="1"/>
</dbReference>
<dbReference type="Gene3D" id="1.10.10.10">
    <property type="entry name" value="Winged helix-like DNA-binding domain superfamily/Winged helix DNA-binding domain"/>
    <property type="match status" value="1"/>
</dbReference>
<dbReference type="InterPro" id="IPR057666">
    <property type="entry name" value="DrpA_SLOG"/>
</dbReference>
<dbReference type="PANTHER" id="PTHR43022">
    <property type="entry name" value="PROTEIN SMF"/>
    <property type="match status" value="1"/>
</dbReference>
<dbReference type="EMBL" id="BAAAEW010000026">
    <property type="protein sequence ID" value="GAA0759360.1"/>
    <property type="molecule type" value="Genomic_DNA"/>
</dbReference>
<organism evidence="5 6">
    <name type="scientific">Ideonella azotifigens</name>
    <dbReference type="NCBI Taxonomy" id="513160"/>
    <lineage>
        <taxon>Bacteria</taxon>
        <taxon>Pseudomonadati</taxon>
        <taxon>Pseudomonadota</taxon>
        <taxon>Betaproteobacteria</taxon>
        <taxon>Burkholderiales</taxon>
        <taxon>Sphaerotilaceae</taxon>
        <taxon>Ideonella</taxon>
    </lineage>
</organism>
<gene>
    <name evidence="5" type="primary">dprA</name>
    <name evidence="5" type="ORF">GCM10009107_40730</name>
</gene>
<dbReference type="Pfam" id="PF17782">
    <property type="entry name" value="WHD_DprA"/>
    <property type="match status" value="1"/>
</dbReference>
<feature type="compositionally biased region" description="Low complexity" evidence="2">
    <location>
        <begin position="330"/>
        <end position="340"/>
    </location>
</feature>
<comment type="caution">
    <text evidence="5">The sequence shown here is derived from an EMBL/GenBank/DDBJ whole genome shotgun (WGS) entry which is preliminary data.</text>
</comment>